<feature type="chain" id="PRO_5042179341" description="F-box domain-containing protein" evidence="1">
    <location>
        <begin position="22"/>
        <end position="435"/>
    </location>
</feature>
<keyword evidence="1" id="KW-0732">Signal</keyword>
<evidence type="ECO:0000313" key="4">
    <source>
        <dbReference type="Proteomes" id="UP001190926"/>
    </source>
</evidence>
<dbReference type="InterPro" id="IPR013187">
    <property type="entry name" value="F-box-assoc_dom_typ3"/>
</dbReference>
<dbReference type="InterPro" id="IPR017451">
    <property type="entry name" value="F-box-assoc_interact_dom"/>
</dbReference>
<dbReference type="PROSITE" id="PS50181">
    <property type="entry name" value="FBOX"/>
    <property type="match status" value="1"/>
</dbReference>
<sequence length="435" mass="48468">MSIFTSLFDLIISCLNLAVESHTISHGNQESSTSASSGVSQLPSSVILEIFLKLPINSIIRCKCVCKSWNTLLSDPYFTSTYRLNTPFTSIVCSEHRTITNPLDHESFYIVEIGRNGDIVRTPFIPEMPNSRSNGITGVMGSCNGLLCLVKSPQLESESHGHYVYNRDSIYNNQTVCVANPLMGECISLPDVKRAEYISDVIYGFGSTAVNNQYKVIRLVIRYVFPSTVDQKIVVSGEILTLGIDDRWRCFEDPSIPCYTFPCGIALNGFVHWIGDNRRYGVIYAFDVGEERGHCIPLPPGLGAAPGNIILAVWDGRLCLTDNGSDSQLDVSQLDVCVWVMKRYGSAESWTRDVILRSRIPSDLRSFPLNPITTLRNGDLLMSPPNSQSLVSFDSKTKRCRKLGVSHVEGTVSFLNWYIPSFTSHSSVYNRNQWS</sequence>
<dbReference type="SMART" id="SM00256">
    <property type="entry name" value="FBOX"/>
    <property type="match status" value="1"/>
</dbReference>
<proteinExistence type="predicted"/>
<evidence type="ECO:0000256" key="1">
    <source>
        <dbReference type="SAM" id="SignalP"/>
    </source>
</evidence>
<keyword evidence="4" id="KW-1185">Reference proteome</keyword>
<dbReference type="InterPro" id="IPR036047">
    <property type="entry name" value="F-box-like_dom_sf"/>
</dbReference>
<accession>A0AAD4JDC9</accession>
<dbReference type="Gene3D" id="1.20.1280.50">
    <property type="match status" value="1"/>
</dbReference>
<feature type="domain" description="F-box" evidence="2">
    <location>
        <begin position="36"/>
        <end position="85"/>
    </location>
</feature>
<dbReference type="Pfam" id="PF08268">
    <property type="entry name" value="FBA_3"/>
    <property type="match status" value="1"/>
</dbReference>
<gene>
    <name evidence="3" type="ORF">C2S53_006796</name>
</gene>
<dbReference type="AlphaFoldDB" id="A0AAD4JDC9"/>
<name>A0AAD4JDC9_PERFH</name>
<dbReference type="PANTHER" id="PTHR31672">
    <property type="entry name" value="BNACNNG10540D PROTEIN"/>
    <property type="match status" value="1"/>
</dbReference>
<dbReference type="InterPro" id="IPR050796">
    <property type="entry name" value="SCF_F-box_component"/>
</dbReference>
<evidence type="ECO:0000259" key="2">
    <source>
        <dbReference type="PROSITE" id="PS50181"/>
    </source>
</evidence>
<dbReference type="Proteomes" id="UP001190926">
    <property type="component" value="Unassembled WGS sequence"/>
</dbReference>
<dbReference type="Pfam" id="PF00646">
    <property type="entry name" value="F-box"/>
    <property type="match status" value="1"/>
</dbReference>
<dbReference type="EMBL" id="SDAM02000091">
    <property type="protein sequence ID" value="KAH6831030.1"/>
    <property type="molecule type" value="Genomic_DNA"/>
</dbReference>
<dbReference type="SUPFAM" id="SSF81383">
    <property type="entry name" value="F-box domain"/>
    <property type="match status" value="1"/>
</dbReference>
<comment type="caution">
    <text evidence="3">The sequence shown here is derived from an EMBL/GenBank/DDBJ whole genome shotgun (WGS) entry which is preliminary data.</text>
</comment>
<dbReference type="PANTHER" id="PTHR31672:SF13">
    <property type="entry name" value="F-BOX PROTEIN CPR30-LIKE"/>
    <property type="match status" value="1"/>
</dbReference>
<feature type="signal peptide" evidence="1">
    <location>
        <begin position="1"/>
        <end position="21"/>
    </location>
</feature>
<protein>
    <recommendedName>
        <fullName evidence="2">F-box domain-containing protein</fullName>
    </recommendedName>
</protein>
<organism evidence="3 4">
    <name type="scientific">Perilla frutescens var. hirtella</name>
    <name type="common">Perilla citriodora</name>
    <name type="synonym">Perilla setoyensis</name>
    <dbReference type="NCBI Taxonomy" id="608512"/>
    <lineage>
        <taxon>Eukaryota</taxon>
        <taxon>Viridiplantae</taxon>
        <taxon>Streptophyta</taxon>
        <taxon>Embryophyta</taxon>
        <taxon>Tracheophyta</taxon>
        <taxon>Spermatophyta</taxon>
        <taxon>Magnoliopsida</taxon>
        <taxon>eudicotyledons</taxon>
        <taxon>Gunneridae</taxon>
        <taxon>Pentapetalae</taxon>
        <taxon>asterids</taxon>
        <taxon>lamiids</taxon>
        <taxon>Lamiales</taxon>
        <taxon>Lamiaceae</taxon>
        <taxon>Nepetoideae</taxon>
        <taxon>Elsholtzieae</taxon>
        <taxon>Perilla</taxon>
    </lineage>
</organism>
<dbReference type="NCBIfam" id="TIGR01640">
    <property type="entry name" value="F_box_assoc_1"/>
    <property type="match status" value="1"/>
</dbReference>
<dbReference type="CDD" id="cd22157">
    <property type="entry name" value="F-box_AtFBW1-like"/>
    <property type="match status" value="1"/>
</dbReference>
<dbReference type="InterPro" id="IPR001810">
    <property type="entry name" value="F-box_dom"/>
</dbReference>
<reference evidence="3 4" key="1">
    <citation type="journal article" date="2021" name="Nat. Commun.">
        <title>Incipient diploidization of the medicinal plant Perilla within 10,000 years.</title>
        <authorList>
            <person name="Zhang Y."/>
            <person name="Shen Q."/>
            <person name="Leng L."/>
            <person name="Zhang D."/>
            <person name="Chen S."/>
            <person name="Shi Y."/>
            <person name="Ning Z."/>
            <person name="Chen S."/>
        </authorList>
    </citation>
    <scope>NUCLEOTIDE SEQUENCE [LARGE SCALE GENOMIC DNA]</scope>
    <source>
        <strain evidence="4">cv. PC099</strain>
    </source>
</reference>
<evidence type="ECO:0000313" key="3">
    <source>
        <dbReference type="EMBL" id="KAH6831030.1"/>
    </source>
</evidence>